<dbReference type="PANTHER" id="PTHR48098">
    <property type="entry name" value="ENTEROCHELIN ESTERASE-RELATED"/>
    <property type="match status" value="1"/>
</dbReference>
<dbReference type="Pfam" id="PF00756">
    <property type="entry name" value="Esterase"/>
    <property type="match status" value="1"/>
</dbReference>
<protein>
    <submittedName>
        <fullName evidence="2">Hypothetical_protein-conserved</fullName>
    </submittedName>
</protein>
<reference evidence="2" key="1">
    <citation type="submission" date="2020-06" db="EMBL/GenBank/DDBJ databases">
        <authorList>
            <person name="Gonzalez-de la Fuente S."/>
            <person name="Peiro-Pastor R."/>
            <person name="Rastrojo A."/>
            <person name="Moreno J."/>
            <person name="Carrasco-Ramiro F."/>
            <person name="Requena JM."/>
            <person name="Aguado B."/>
        </authorList>
    </citation>
    <scope>NUCLEOTIDE SEQUENCE</scope>
</reference>
<dbReference type="InterPro" id="IPR000801">
    <property type="entry name" value="Esterase-like"/>
</dbReference>
<dbReference type="Proteomes" id="UP000255414">
    <property type="component" value="Chromosome 20"/>
</dbReference>
<name>A0A6L0XCC3_LEIIN</name>
<dbReference type="SMR" id="A0A6L0XCC3"/>
<evidence type="ECO:0000256" key="1">
    <source>
        <dbReference type="SAM" id="MobiDB-lite"/>
    </source>
</evidence>
<organism evidence="2 3">
    <name type="scientific">Leishmania infantum</name>
    <dbReference type="NCBI Taxonomy" id="5671"/>
    <lineage>
        <taxon>Eukaryota</taxon>
        <taxon>Discoba</taxon>
        <taxon>Euglenozoa</taxon>
        <taxon>Kinetoplastea</taxon>
        <taxon>Metakinetoplastina</taxon>
        <taxon>Trypanosomatida</taxon>
        <taxon>Trypanosomatidae</taxon>
        <taxon>Leishmaniinae</taxon>
        <taxon>Leishmania</taxon>
    </lineage>
</organism>
<evidence type="ECO:0000313" key="2">
    <source>
        <dbReference type="EMBL" id="CAC9484609.1"/>
    </source>
</evidence>
<dbReference type="SUPFAM" id="SSF53474">
    <property type="entry name" value="alpha/beta-Hydrolases"/>
    <property type="match status" value="1"/>
</dbReference>
<dbReference type="OMA" id="HFGWLAT"/>
<dbReference type="Gene3D" id="2.60.40.10">
    <property type="entry name" value="Immunoglobulins"/>
    <property type="match status" value="1"/>
</dbReference>
<dbReference type="InterPro" id="IPR013783">
    <property type="entry name" value="Ig-like_fold"/>
</dbReference>
<dbReference type="InterPro" id="IPR029058">
    <property type="entry name" value="AB_hydrolase_fold"/>
</dbReference>
<gene>
    <name evidence="2" type="ORF">LINF_200016730</name>
</gene>
<evidence type="ECO:0000313" key="3">
    <source>
        <dbReference type="Proteomes" id="UP000255414"/>
    </source>
</evidence>
<dbReference type="EMBL" id="LR812953">
    <property type="protein sequence ID" value="CAC9484609.1"/>
    <property type="molecule type" value="Genomic_DNA"/>
</dbReference>
<sequence length="420" mass="46406">MSAIIITPVAPATTPPTRTPAMHLHSFSQPTQAQQQQQQLLFRPRCEEGVTYSEDNNGTVHYRFYLPHASSVVVAPVKVCLVDSDGGTVPVASIGAAAPMTKHQDGVWVGTVSAPVGLQCVVLMVDGNPVLTPHLSIGCLHGLQRANYIDVPPPNPNRCVYAMRPSVEHGMVAHNYLTSYTMDTTEEVLIYVPPSYHKASSATRRYPVLYLLHDDREYPMNCVQQGKVNVIADNLIADGKMTEMIIVMKSSVSARANGECIPCDAAKLCEDLTEDIIPYVDNHYRTEADRDNRAIAGLYMGSIQASRLCITRHDLFAYAGMFSGFLRSNWNGISTDSDHIEALRRDPVAFQAAMKVLFRCIGDDNTHRAAFEADDALLAELGVACERRIYAGSHSWQVWRQAAADFLPMLFKDLSFLPRH</sequence>
<dbReference type="PANTHER" id="PTHR48098:SF1">
    <property type="entry name" value="DIACYLGLYCEROL ACYLTRANSFERASE_MYCOLYLTRANSFERASE AG85A"/>
    <property type="match status" value="1"/>
</dbReference>
<accession>A0A6L0XCC3</accession>
<dbReference type="InterPro" id="IPR050583">
    <property type="entry name" value="Mycobacterial_A85_antigen"/>
</dbReference>
<feature type="region of interest" description="Disordered" evidence="1">
    <location>
        <begin position="1"/>
        <end position="30"/>
    </location>
</feature>
<feature type="compositionally biased region" description="Low complexity" evidence="1">
    <location>
        <begin position="1"/>
        <end position="12"/>
    </location>
</feature>
<dbReference type="GO" id="GO:0016747">
    <property type="term" value="F:acyltransferase activity, transferring groups other than amino-acyl groups"/>
    <property type="evidence" value="ECO:0007669"/>
    <property type="project" value="TreeGrafter"/>
</dbReference>
<proteinExistence type="predicted"/>
<dbReference type="Gene3D" id="3.40.50.1820">
    <property type="entry name" value="alpha/beta hydrolase"/>
    <property type="match status" value="1"/>
</dbReference>
<dbReference type="AlphaFoldDB" id="A0A6L0XCC3"/>